<organism evidence="1 2">
    <name type="scientific">Brachionus plicatilis</name>
    <name type="common">Marine rotifer</name>
    <name type="synonym">Brachionus muelleri</name>
    <dbReference type="NCBI Taxonomy" id="10195"/>
    <lineage>
        <taxon>Eukaryota</taxon>
        <taxon>Metazoa</taxon>
        <taxon>Spiralia</taxon>
        <taxon>Gnathifera</taxon>
        <taxon>Rotifera</taxon>
        <taxon>Eurotatoria</taxon>
        <taxon>Monogononta</taxon>
        <taxon>Pseudotrocha</taxon>
        <taxon>Ploima</taxon>
        <taxon>Brachionidae</taxon>
        <taxon>Brachionus</taxon>
    </lineage>
</organism>
<sequence>MIPVILIYKLHQRYSKVYPSFCLTRDLEQWNGVKKNVFLIRSLVFGGNIYKVLAIDYFSKLQEGDTKFIFIFIMID</sequence>
<accession>A0A3M7S7X0</accession>
<protein>
    <submittedName>
        <fullName evidence="1">Uncharacterized protein</fullName>
    </submittedName>
</protein>
<reference evidence="1 2" key="1">
    <citation type="journal article" date="2018" name="Sci. Rep.">
        <title>Genomic signatures of local adaptation to the degree of environmental predictability in rotifers.</title>
        <authorList>
            <person name="Franch-Gras L."/>
            <person name="Hahn C."/>
            <person name="Garcia-Roger E.M."/>
            <person name="Carmona M.J."/>
            <person name="Serra M."/>
            <person name="Gomez A."/>
        </authorList>
    </citation>
    <scope>NUCLEOTIDE SEQUENCE [LARGE SCALE GENOMIC DNA]</scope>
    <source>
        <strain evidence="1">HYR1</strain>
    </source>
</reference>
<dbReference type="Proteomes" id="UP000276133">
    <property type="component" value="Unassembled WGS sequence"/>
</dbReference>
<dbReference type="AlphaFoldDB" id="A0A3M7S7X0"/>
<name>A0A3M7S7X0_BRAPC</name>
<evidence type="ECO:0000313" key="2">
    <source>
        <dbReference type="Proteomes" id="UP000276133"/>
    </source>
</evidence>
<keyword evidence="2" id="KW-1185">Reference proteome</keyword>
<gene>
    <name evidence="1" type="ORF">BpHYR1_041733</name>
</gene>
<proteinExistence type="predicted"/>
<evidence type="ECO:0000313" key="1">
    <source>
        <dbReference type="EMBL" id="RNA31678.1"/>
    </source>
</evidence>
<dbReference type="EMBL" id="REGN01001908">
    <property type="protein sequence ID" value="RNA31678.1"/>
    <property type="molecule type" value="Genomic_DNA"/>
</dbReference>
<comment type="caution">
    <text evidence="1">The sequence shown here is derived from an EMBL/GenBank/DDBJ whole genome shotgun (WGS) entry which is preliminary data.</text>
</comment>